<protein>
    <submittedName>
        <fullName evidence="1">Uncharacterized protein</fullName>
    </submittedName>
</protein>
<dbReference type="PANTHER" id="PTHR22955">
    <property type="entry name" value="RETROTRANSPOSON"/>
    <property type="match status" value="1"/>
</dbReference>
<dbReference type="AlphaFoldDB" id="A0A0C2H7P9"/>
<reference evidence="1 2" key="1">
    <citation type="submission" date="2013-12" db="EMBL/GenBank/DDBJ databases">
        <title>Draft genome of the parsitic nematode Ancylostoma duodenale.</title>
        <authorList>
            <person name="Mitreva M."/>
        </authorList>
    </citation>
    <scope>NUCLEOTIDE SEQUENCE [LARGE SCALE GENOMIC DNA]</scope>
    <source>
        <strain evidence="1 2">Zhejiang</strain>
    </source>
</reference>
<sequence length="173" mass="19652">MWTKNNKDLLVFVRNRVKAIEQSAPNAILKHIPGHLNPADMGTRGTTIDQLIEQSTWWNGPDFLRQNEDQWPDDVTEETSAQQVVPDDNIEPHLQANLSQGEHQLQAEKTSPTSEDECQVRISVHETTEEGMLQTRQQPSLIDSTRFSSWTLLLNTTVYVLRFLTKISSKAAS</sequence>
<accession>A0A0C2H7P9</accession>
<evidence type="ECO:0000313" key="2">
    <source>
        <dbReference type="Proteomes" id="UP000054047"/>
    </source>
</evidence>
<dbReference type="PANTHER" id="PTHR22955:SF65">
    <property type="entry name" value="INTEGRASE CATALYTIC DOMAIN-CONTAINING PROTEIN"/>
    <property type="match status" value="1"/>
</dbReference>
<keyword evidence="2" id="KW-1185">Reference proteome</keyword>
<evidence type="ECO:0000313" key="1">
    <source>
        <dbReference type="EMBL" id="KIH65456.1"/>
    </source>
</evidence>
<organism evidence="1 2">
    <name type="scientific">Ancylostoma duodenale</name>
    <dbReference type="NCBI Taxonomy" id="51022"/>
    <lineage>
        <taxon>Eukaryota</taxon>
        <taxon>Metazoa</taxon>
        <taxon>Ecdysozoa</taxon>
        <taxon>Nematoda</taxon>
        <taxon>Chromadorea</taxon>
        <taxon>Rhabditida</taxon>
        <taxon>Rhabditina</taxon>
        <taxon>Rhabditomorpha</taxon>
        <taxon>Strongyloidea</taxon>
        <taxon>Ancylostomatidae</taxon>
        <taxon>Ancylostomatinae</taxon>
        <taxon>Ancylostoma</taxon>
    </lineage>
</organism>
<name>A0A0C2H7P9_9BILA</name>
<dbReference type="OrthoDB" id="5872779at2759"/>
<dbReference type="Proteomes" id="UP000054047">
    <property type="component" value="Unassembled WGS sequence"/>
</dbReference>
<proteinExistence type="predicted"/>
<dbReference type="EMBL" id="KN727545">
    <property type="protein sequence ID" value="KIH65456.1"/>
    <property type="molecule type" value="Genomic_DNA"/>
</dbReference>
<gene>
    <name evidence="1" type="ORF">ANCDUO_04222</name>
</gene>